<accession>A0A803T7B8</accession>
<proteinExistence type="predicted"/>
<evidence type="ECO:0000313" key="9">
    <source>
        <dbReference type="Ensembl" id="ENSACAP00000031108.1"/>
    </source>
</evidence>
<evidence type="ECO:0000259" key="8">
    <source>
        <dbReference type="SMART" id="SM01341"/>
    </source>
</evidence>
<dbReference type="GO" id="GO:0045931">
    <property type="term" value="P:positive regulation of mitotic cell cycle"/>
    <property type="evidence" value="ECO:0007669"/>
    <property type="project" value="Ensembl"/>
</dbReference>
<dbReference type="Bgee" id="ENSACAG00000004541">
    <property type="expression patterns" value="Expressed in forelimb bud and 10 other cell types or tissues"/>
</dbReference>
<dbReference type="GO" id="GO:1990391">
    <property type="term" value="C:DNA repair complex"/>
    <property type="evidence" value="ECO:0007669"/>
    <property type="project" value="Ensembl"/>
</dbReference>
<dbReference type="GO" id="GO:0071479">
    <property type="term" value="P:cellular response to ionizing radiation"/>
    <property type="evidence" value="ECO:0007669"/>
    <property type="project" value="Ensembl"/>
</dbReference>
<dbReference type="GO" id="GO:0010485">
    <property type="term" value="F:histone H4 acetyltransferase activity"/>
    <property type="evidence" value="ECO:0007669"/>
    <property type="project" value="Ensembl"/>
</dbReference>
<keyword evidence="2" id="KW-0227">DNA damage</keyword>
<dbReference type="GO" id="GO:0045893">
    <property type="term" value="P:positive regulation of DNA-templated transcription"/>
    <property type="evidence" value="ECO:0007669"/>
    <property type="project" value="Ensembl"/>
</dbReference>
<dbReference type="Gene3D" id="2.40.50.140">
    <property type="entry name" value="Nucleic acid-binding proteins"/>
    <property type="match status" value="3"/>
</dbReference>
<protein>
    <submittedName>
        <fullName evidence="9">BRCA2 DNA repair associated</fullName>
    </submittedName>
</protein>
<dbReference type="GO" id="GO:0006289">
    <property type="term" value="P:nucleotide-excision repair"/>
    <property type="evidence" value="ECO:0007669"/>
    <property type="project" value="Ensembl"/>
</dbReference>
<dbReference type="Pfam" id="PF09169">
    <property type="entry name" value="BRCA-2_helical"/>
    <property type="match status" value="1"/>
</dbReference>
<dbReference type="GO" id="GO:0008585">
    <property type="term" value="P:female gonad development"/>
    <property type="evidence" value="ECO:0007669"/>
    <property type="project" value="Ensembl"/>
</dbReference>
<dbReference type="GO" id="GO:0030141">
    <property type="term" value="C:secretory granule"/>
    <property type="evidence" value="ECO:0007669"/>
    <property type="project" value="Ensembl"/>
</dbReference>
<dbReference type="FunFam" id="2.40.50.140:FF:000205">
    <property type="entry name" value="Breast cancer susceptibility protein 2"/>
    <property type="match status" value="1"/>
</dbReference>
<feature type="region of interest" description="Disordered" evidence="7">
    <location>
        <begin position="1047"/>
        <end position="1067"/>
    </location>
</feature>
<dbReference type="GO" id="GO:0043015">
    <property type="term" value="F:gamma-tubulin binding"/>
    <property type="evidence" value="ECO:0007669"/>
    <property type="project" value="Ensembl"/>
</dbReference>
<evidence type="ECO:0000256" key="6">
    <source>
        <dbReference type="SAM" id="Coils"/>
    </source>
</evidence>
<evidence type="ECO:0000256" key="4">
    <source>
        <dbReference type="ARBA" id="ARBA00023172"/>
    </source>
</evidence>
<dbReference type="InterPro" id="IPR055077">
    <property type="entry name" value="BRCA2_TR2"/>
</dbReference>
<dbReference type="GO" id="GO:0070200">
    <property type="term" value="P:establishment of protein localization to telomere"/>
    <property type="evidence" value="ECO:0007669"/>
    <property type="project" value="Ensembl"/>
</dbReference>
<dbReference type="CDD" id="cd04494">
    <property type="entry name" value="BRCA2DBD_OB2"/>
    <property type="match status" value="1"/>
</dbReference>
<keyword evidence="4" id="KW-0233">DNA recombination</keyword>
<dbReference type="Ensembl" id="ENSACAT00000050652.1">
    <property type="protein sequence ID" value="ENSACAP00000031108.1"/>
    <property type="gene ID" value="ENSACAG00000004541.4"/>
</dbReference>
<evidence type="ECO:0000256" key="2">
    <source>
        <dbReference type="ARBA" id="ARBA00022763"/>
    </source>
</evidence>
<dbReference type="SUPFAM" id="SSF81872">
    <property type="entry name" value="BRCA2 helical domain"/>
    <property type="match status" value="1"/>
</dbReference>
<evidence type="ECO:0000256" key="7">
    <source>
        <dbReference type="SAM" id="MobiDB-lite"/>
    </source>
</evidence>
<dbReference type="GO" id="GO:0000800">
    <property type="term" value="C:lateral element"/>
    <property type="evidence" value="ECO:0007669"/>
    <property type="project" value="Ensembl"/>
</dbReference>
<dbReference type="GO" id="GO:0005634">
    <property type="term" value="C:nucleus"/>
    <property type="evidence" value="ECO:0000318"/>
    <property type="project" value="GO_Central"/>
</dbReference>
<dbReference type="GO" id="GO:0007141">
    <property type="term" value="P:male meiosis I"/>
    <property type="evidence" value="ECO:0007669"/>
    <property type="project" value="Ensembl"/>
</dbReference>
<feature type="region of interest" description="Disordered" evidence="7">
    <location>
        <begin position="2532"/>
        <end position="2562"/>
    </location>
</feature>
<dbReference type="GO" id="GO:0007420">
    <property type="term" value="P:brain development"/>
    <property type="evidence" value="ECO:0007669"/>
    <property type="project" value="Ensembl"/>
</dbReference>
<keyword evidence="1" id="KW-0677">Repeat</keyword>
<organism evidence="9 10">
    <name type="scientific">Anolis carolinensis</name>
    <name type="common">Green anole</name>
    <name type="synonym">American chameleon</name>
    <dbReference type="NCBI Taxonomy" id="28377"/>
    <lineage>
        <taxon>Eukaryota</taxon>
        <taxon>Metazoa</taxon>
        <taxon>Chordata</taxon>
        <taxon>Craniata</taxon>
        <taxon>Vertebrata</taxon>
        <taxon>Euteleostomi</taxon>
        <taxon>Lepidosauria</taxon>
        <taxon>Squamata</taxon>
        <taxon>Bifurcata</taxon>
        <taxon>Unidentata</taxon>
        <taxon>Episquamata</taxon>
        <taxon>Toxicofera</taxon>
        <taxon>Iguania</taxon>
        <taxon>Dactyloidae</taxon>
        <taxon>Anolis</taxon>
    </lineage>
</organism>
<dbReference type="GO" id="GO:0006355">
    <property type="term" value="P:regulation of DNA-templated transcription"/>
    <property type="evidence" value="ECO:0000318"/>
    <property type="project" value="GO_Central"/>
</dbReference>
<feature type="region of interest" description="Disordered" evidence="7">
    <location>
        <begin position="2459"/>
        <end position="2484"/>
    </location>
</feature>
<dbReference type="InParanoid" id="A0A803T7B8"/>
<reference evidence="9" key="2">
    <citation type="submission" date="2025-08" db="UniProtKB">
        <authorList>
            <consortium name="Ensembl"/>
        </authorList>
    </citation>
    <scope>IDENTIFICATION</scope>
</reference>
<dbReference type="Pfam" id="PF09104">
    <property type="entry name" value="BRCA-2_OB3"/>
    <property type="match status" value="1"/>
</dbReference>
<dbReference type="InterPro" id="IPR015252">
    <property type="entry name" value="BRCA2_hlx"/>
</dbReference>
<dbReference type="GO" id="GO:0090398">
    <property type="term" value="P:cellular senescence"/>
    <property type="evidence" value="ECO:0007669"/>
    <property type="project" value="Ensembl"/>
</dbReference>
<keyword evidence="6" id="KW-0175">Coiled coil</keyword>
<reference evidence="9 10" key="1">
    <citation type="submission" date="2009-12" db="EMBL/GenBank/DDBJ databases">
        <title>The Genome Sequence of Anolis carolinensis (Green Anole Lizard).</title>
        <authorList>
            <consortium name="The Genome Sequencing Platform"/>
            <person name="Di Palma F."/>
            <person name="Alfoldi J."/>
            <person name="Heiman D."/>
            <person name="Young S."/>
            <person name="Grabherr M."/>
            <person name="Johnson J."/>
            <person name="Lander E.S."/>
            <person name="Lindblad-Toh K."/>
        </authorList>
    </citation>
    <scope>NUCLEOTIDE SEQUENCE [LARGE SCALE GENOMIC DNA]</scope>
    <source>
        <strain evidence="9 10">JBL SC #1</strain>
    </source>
</reference>
<dbReference type="CDD" id="cd04493">
    <property type="entry name" value="BRCA2DBD_OB1"/>
    <property type="match status" value="1"/>
</dbReference>
<keyword evidence="10" id="KW-1185">Reference proteome</keyword>
<feature type="region of interest" description="Disordered" evidence="7">
    <location>
        <begin position="504"/>
        <end position="541"/>
    </location>
</feature>
<feature type="compositionally biased region" description="Basic and acidic residues" evidence="7">
    <location>
        <begin position="2539"/>
        <end position="2562"/>
    </location>
</feature>
<dbReference type="GO" id="GO:0010165">
    <property type="term" value="P:response to X-ray"/>
    <property type="evidence" value="ECO:0007669"/>
    <property type="project" value="Ensembl"/>
</dbReference>
<dbReference type="InterPro" id="IPR036315">
    <property type="entry name" value="BRCA2_hlx_sf"/>
</dbReference>
<dbReference type="GO" id="GO:0003697">
    <property type="term" value="F:single-stranded DNA binding"/>
    <property type="evidence" value="ECO:0000318"/>
    <property type="project" value="GO_Central"/>
</dbReference>
<dbReference type="GO" id="GO:0005813">
    <property type="term" value="C:centrosome"/>
    <property type="evidence" value="ECO:0007669"/>
    <property type="project" value="Ensembl"/>
</dbReference>
<dbReference type="GO" id="GO:1990426">
    <property type="term" value="P:mitotic recombination-dependent replication fork processing"/>
    <property type="evidence" value="ECO:0007669"/>
    <property type="project" value="Ensembl"/>
</dbReference>
<dbReference type="Pfam" id="PF00634">
    <property type="entry name" value="BRCA2"/>
    <property type="match status" value="5"/>
</dbReference>
<dbReference type="GO" id="GO:0007283">
    <property type="term" value="P:spermatogenesis"/>
    <property type="evidence" value="ECO:0007669"/>
    <property type="project" value="Ensembl"/>
</dbReference>
<dbReference type="PANTHER" id="PTHR11289:SF0">
    <property type="entry name" value="BREAST CANCER TYPE 2 SUSCEPTIBILITY PROTEIN"/>
    <property type="match status" value="1"/>
</dbReference>
<feature type="compositionally biased region" description="Polar residues" evidence="7">
    <location>
        <begin position="2609"/>
        <end position="2623"/>
    </location>
</feature>
<dbReference type="GO" id="GO:0010484">
    <property type="term" value="F:histone H3 acetyltransferase activity"/>
    <property type="evidence" value="ECO:0007669"/>
    <property type="project" value="Ensembl"/>
</dbReference>
<dbReference type="Pfam" id="PF09121">
    <property type="entry name" value="Tower"/>
    <property type="match status" value="1"/>
</dbReference>
<dbReference type="GO" id="GO:0033593">
    <property type="term" value="C:BRCA2-MAGE-D1 complex"/>
    <property type="evidence" value="ECO:0007669"/>
    <property type="project" value="Ensembl"/>
</dbReference>
<dbReference type="Pfam" id="PF09103">
    <property type="entry name" value="BRCA-2_OB1"/>
    <property type="match status" value="1"/>
</dbReference>
<dbReference type="GO" id="GO:0005654">
    <property type="term" value="C:nucleoplasm"/>
    <property type="evidence" value="ECO:0007669"/>
    <property type="project" value="Ensembl"/>
</dbReference>
<evidence type="ECO:0000256" key="1">
    <source>
        <dbReference type="ARBA" id="ARBA00022737"/>
    </source>
</evidence>
<feature type="region of interest" description="Disordered" evidence="7">
    <location>
        <begin position="1585"/>
        <end position="1607"/>
    </location>
</feature>
<dbReference type="GO" id="GO:0000724">
    <property type="term" value="P:double-strand break repair via homologous recombination"/>
    <property type="evidence" value="ECO:0000318"/>
    <property type="project" value="GO_Central"/>
</dbReference>
<dbReference type="GO" id="GO:0030330">
    <property type="term" value="P:DNA damage response, signal transduction by p53 class mediator"/>
    <property type="evidence" value="ECO:0007669"/>
    <property type="project" value="Ensembl"/>
</dbReference>
<dbReference type="InterPro" id="IPR015188">
    <property type="entry name" value="BRCA2_OB_3"/>
</dbReference>
<dbReference type="SUPFAM" id="SSF50249">
    <property type="entry name" value="Nucleic acid-binding proteins"/>
    <property type="match status" value="3"/>
</dbReference>
<dbReference type="PROSITE" id="PS50138">
    <property type="entry name" value="BRCA2_REPEAT"/>
    <property type="match status" value="5"/>
</dbReference>
<keyword evidence="5" id="KW-0234">DNA repair</keyword>
<dbReference type="InterPro" id="IPR002093">
    <property type="entry name" value="BRCA2_repeat"/>
</dbReference>
<dbReference type="GO" id="GO:0010332">
    <property type="term" value="P:response to gamma radiation"/>
    <property type="evidence" value="ECO:0007669"/>
    <property type="project" value="Ensembl"/>
</dbReference>
<dbReference type="InterPro" id="IPR015525">
    <property type="entry name" value="BRCA2"/>
</dbReference>
<dbReference type="GO" id="GO:0000152">
    <property type="term" value="C:nuclear ubiquitin ligase complex"/>
    <property type="evidence" value="ECO:0007669"/>
    <property type="project" value="Ensembl"/>
</dbReference>
<evidence type="ECO:0000256" key="5">
    <source>
        <dbReference type="ARBA" id="ARBA00023204"/>
    </source>
</evidence>
<reference evidence="9" key="3">
    <citation type="submission" date="2025-09" db="UniProtKB">
        <authorList>
            <consortium name="Ensembl"/>
        </authorList>
    </citation>
    <scope>IDENTIFICATION</scope>
</reference>
<dbReference type="InterPro" id="IPR015187">
    <property type="entry name" value="BRCA2_OB_1"/>
</dbReference>
<dbReference type="InterPro" id="IPR012340">
    <property type="entry name" value="NA-bd_OB-fold"/>
</dbReference>
<dbReference type="SMART" id="SM01341">
    <property type="entry name" value="Tower"/>
    <property type="match status" value="1"/>
</dbReference>
<feature type="domain" description="Tower" evidence="8">
    <location>
        <begin position="2068"/>
        <end position="2109"/>
    </location>
</feature>
<dbReference type="GO" id="GO:0000781">
    <property type="term" value="C:chromosome, telomeric region"/>
    <property type="evidence" value="ECO:0007669"/>
    <property type="project" value="Ensembl"/>
</dbReference>
<sequence>MVKENDAPTKKPSFFEIYKARCDDSDLGPISLNWFEELSSEAPPYDNKPEYSDHKTNSLDQTIFKTPKVKLSTNNSAASTPMIFKEQNKASLLCTPIKEFCYSSTETVTIFLWLFYFSSSGLREASGTPQNHKCGTCSSLSLFIEETPKGISVSLGAEADPDMSWSSSLATPPTLSPTVIIGNHRIDKAFSYSLLGSISTPTTSNGIGLMKSSLKTMSSLSSLKKRPKKFIYTINNTPANHGKVSCGDGTSTLFVPTSCVSEVSETTARYAGTMSIFFLQVDFKIYKPFLTLSMPLLDSQNNLNRGQLIQPDLQKNENNSKQRKLECKLYSEAKNLGGFKTASNKEIRLSDNNIRQGKLLFGDIEEQYPEDLLSSQVQNTANKNAHENATTSLIGRNVLSENSCDLSHVSDSLMNLIQFTDSQSSFQNKLKKQKIEGKQNLTASQEAEVAELSNILEETGSQFDFTQFREHKSVMYDNICEESESYMNSELWKDNDFEECFDNKVQRSDDPSSNNPSNSLPMKSKTQTQNNEENTLIKSSSKKDIQHVVPVISASLQSGLWDYSSAEGKNINISAEIINKITKPVRDSATEMLSPHKTCQFNCSKSCNVMWENINYNKERNDLHQRAKEINLEYMMRNNAKERNFCIKENIQNKSKAIDLNKVVHITSTTEVNLKIIKKYSVNVTENELSCTENHHSALGGHQFSGCGSTQYNYNYQETMSDLTCLAEIAKMEKDSPFNNADRKENFNSSQEGVTKNSGSSCLLQNVDSVADENIVAEKSKMLHFLTDSCSGKLDGTIAIGSIKEAITSVKRGTVSSQSDIFGFHYPEIYETRKMQMNAVGFQMASGKQIVITDESLSKARNLLSEETPFLGKEDVAVYSVKPSIQTSIKEEQNVKITEVNKESGKETINHQDYMNPKSRFKEPVDMVSNTENLKAIKELSLDINSLESDLICSQRKAMHTIDSLAKNRLAQILGKNDVLKTVSIDSATGQDLYIEGLDTCAKQVLECLSSRTKSNAFIAGSKSHGSLDLTCNTTAEANYTDLISTHSALGHPQDSSNEKKSQELTGINEEAASSKILISENISGEMSKNKSAIQRSDQKNLNANTFQKYSASEEAASNVLKSRPVAFSTASGKTVRISEKALKKVKQLFDDDSCSSVKQNIKSQSKTSEHNLESCSNVLTSREQVSSSNYLSMEKVTLEKSVASQCLTAKEYHEDDQELQHTASVPLNIVSESDCQTPCLQINNGPDTKASNKLICSKSDFSINNCGFFSTASGKAVQLSEESLKKARQFFSEIEDDSLGCQTHVSGGGDHYWKASSVRNKATAKENKLLMSQGKILSNAEVDSNIPCGFSTASGKQVQISQKAVQSVMELFKEFSDDINSNGFVAQQSLEQGDVSSVKDADVKVKMEDTIVTQSKPQHRCNALSLATKNLEKRSSQNLLSTKILTCVCDSEKSRNTETKHSTPCNIPRKGNLYSHCHTYSQTPENYLETEASESARAFMEDDDLTDSEAERNKKAFASNSEINNSYSYARAGKRCMEKENTFGRYLFSFLFLTLHLFSSAPTYLRTLKRHLFMKIKKPNFTTPGRDLKGFKSDGPQQHVSKHSSSTSSCVFKQFSNTSVREESKKTDNPTAKTTIKVFVPPFKTKPSASEDEINSKESYFQNNNSVHGELSNTKTALDNPECWISECWISETTVCSEASFCVWFLHFFTGLTNIASLHCARNLQEMRILKKQKQVIGPQPGTLYLMKICATSCRIPLKTAVDEKCPGSYFSEQLYAFGVSKQCLNVNSSNAEHFQFHIQDFFGRECFLDGNGIQLADGGYLIPTDDGKAGKEEFYRALCDTPGVDPKLISKAWVYNHYKWIIWKLAAMEVAFPQEFASKCLTPERVLLQLKYRYDVEVDKSCRSAIKRITERDDVAAKTLVLCISRIISLSSNVSCISGNKSTTEENKKDVAVVEVTDGWYGIKAVLDPSLQSLLHKQKLTVGQKIVVHGAELMGPQDACSPLDVPESLMLKISGNSTRRARWYSTLGYYRDPRPFTLPLSSLFSDGGIVGCIDVVVQRIYPTQWMEKTSTGSYMFRNCRAEEREAAKHAENKQKTLEALLANIQAEFEKNEGEGKRVLRSRTLTRQQIRSLQDGAELYEAVLNAADPAYMEGYFSEEQLKALNSHRQMVNDKKRAQIEAEFKKAVESAEQDKSSSCSRDVTPVIKVRIVDYRKEEKGKVILTIWRPSSHVCTLLKEGCPYRVFHVAASPSKGRAEPTNLQLTATKKTQYLQLPVSQEVLSQVYRPRECLMFSELLLESFRPACSEVDLVGYVVSLRKGTGFSTLVYLSDKDHNLIAVHICTDLRQFAVEDIIIPSMLISATNLQWRPKFYSNIPSLFAGDLSTFSSKPKETRLQEIFNDLRNTVESDSCFQKDAERKLATLLQTNVPQVMNLPKEHDFDPFPSPWRSDAGNKHLISTPNTELRLPSPLSIKRPNTKAPGSLCSTKVKADLQETPKNLEKRKAMDLLSQVPSPPPVKPICTFISPSLKRAFQPPRSSDPHHERFLKKTESTVREPGVKRPNETNFQLENYFVADEELAMINTQAFLSNSTEEKEAGFTEKIAHTSHNDSSNSFSLRNNSCPSGKDKT</sequence>
<keyword evidence="3" id="KW-0238">DNA-binding</keyword>
<evidence type="ECO:0000256" key="3">
    <source>
        <dbReference type="ARBA" id="ARBA00023125"/>
    </source>
</evidence>
<feature type="compositionally biased region" description="Polar residues" evidence="7">
    <location>
        <begin position="520"/>
        <end position="539"/>
    </location>
</feature>
<dbReference type="GO" id="GO:0002020">
    <property type="term" value="F:protease binding"/>
    <property type="evidence" value="ECO:0007669"/>
    <property type="project" value="Ensembl"/>
</dbReference>
<dbReference type="PIRSF" id="PIRSF002397">
    <property type="entry name" value="BRCA2"/>
    <property type="match status" value="1"/>
</dbReference>
<dbReference type="GO" id="GO:0000722">
    <property type="term" value="P:telomere maintenance via recombination"/>
    <property type="evidence" value="ECO:0007669"/>
    <property type="project" value="Ensembl"/>
</dbReference>
<dbReference type="GO" id="GO:0005829">
    <property type="term" value="C:cytosol"/>
    <property type="evidence" value="ECO:0007669"/>
    <property type="project" value="Ensembl"/>
</dbReference>
<evidence type="ECO:0000313" key="10">
    <source>
        <dbReference type="Proteomes" id="UP000001646"/>
    </source>
</evidence>
<feature type="region of interest" description="Disordered" evidence="7">
    <location>
        <begin position="2605"/>
        <end position="2629"/>
    </location>
</feature>
<dbReference type="Proteomes" id="UP000001646">
    <property type="component" value="Chromosome 3"/>
</dbReference>
<dbReference type="GO" id="GO:0042771">
    <property type="term" value="P:intrinsic apoptotic signaling pathway in response to DNA damage by p53 class mediator"/>
    <property type="evidence" value="ECO:0007669"/>
    <property type="project" value="Ensembl"/>
</dbReference>
<dbReference type="GO" id="GO:0043009">
    <property type="term" value="P:chordate embryonic development"/>
    <property type="evidence" value="ECO:0007669"/>
    <property type="project" value="Ensembl"/>
</dbReference>
<dbReference type="Pfam" id="PF22687">
    <property type="entry name" value="BRCA2_TR2"/>
    <property type="match status" value="1"/>
</dbReference>
<feature type="coiled-coil region" evidence="6">
    <location>
        <begin position="2082"/>
        <end position="2112"/>
    </location>
</feature>
<dbReference type="GO" id="GO:0001556">
    <property type="term" value="P:oocyte maturation"/>
    <property type="evidence" value="ECO:0007669"/>
    <property type="project" value="Ensembl"/>
</dbReference>
<dbReference type="GO" id="GO:0042802">
    <property type="term" value="F:identical protein binding"/>
    <property type="evidence" value="ECO:0007669"/>
    <property type="project" value="Ensembl"/>
</dbReference>
<dbReference type="Pfam" id="PF21318">
    <property type="entry name" value="BRCA2DBD_OB2"/>
    <property type="match status" value="1"/>
</dbReference>
<dbReference type="GO" id="GO:0051298">
    <property type="term" value="P:centrosome duplication"/>
    <property type="evidence" value="ECO:0007669"/>
    <property type="project" value="Ensembl"/>
</dbReference>
<dbReference type="InterPro" id="IPR015205">
    <property type="entry name" value="Tower_dom"/>
</dbReference>
<dbReference type="InterPro" id="IPR048262">
    <property type="entry name" value="BRCA2_OB_2_dom"/>
</dbReference>
<dbReference type="PANTHER" id="PTHR11289">
    <property type="entry name" value="BREAST CANCER TYPE 2 SUSCEPTIBILITY PROTEIN BRCA2"/>
    <property type="match status" value="1"/>
</dbReference>
<dbReference type="Gene3D" id="6.10.70.10">
    <property type="match status" value="1"/>
</dbReference>
<dbReference type="GO" id="GO:0071425">
    <property type="term" value="P:hematopoietic stem cell proliferation"/>
    <property type="evidence" value="ECO:0007669"/>
    <property type="project" value="Ensembl"/>
</dbReference>
<dbReference type="GO" id="GO:0032465">
    <property type="term" value="P:regulation of cytokinesis"/>
    <property type="evidence" value="ECO:0007669"/>
    <property type="project" value="Ensembl"/>
</dbReference>
<name>A0A803T7B8_ANOCA</name>
<dbReference type="GeneTree" id="ENSGT00390000003602"/>
<dbReference type="GO" id="GO:0010225">
    <property type="term" value="P:response to UV-C"/>
    <property type="evidence" value="ECO:0007669"/>
    <property type="project" value="Ensembl"/>
</dbReference>
<gene>
    <name evidence="9" type="primary">BRCA2</name>
</gene>
<dbReference type="SUPFAM" id="SSF81878">
    <property type="entry name" value="BRCA2 tower domain"/>
    <property type="match status" value="1"/>
</dbReference>